<organism evidence="1 2">
    <name type="scientific">Cotesia glomerata</name>
    <name type="common">Lepidopteran parasitic wasp</name>
    <name type="synonym">Apanteles glomeratus</name>
    <dbReference type="NCBI Taxonomy" id="32391"/>
    <lineage>
        <taxon>Eukaryota</taxon>
        <taxon>Metazoa</taxon>
        <taxon>Ecdysozoa</taxon>
        <taxon>Arthropoda</taxon>
        <taxon>Hexapoda</taxon>
        <taxon>Insecta</taxon>
        <taxon>Pterygota</taxon>
        <taxon>Neoptera</taxon>
        <taxon>Endopterygota</taxon>
        <taxon>Hymenoptera</taxon>
        <taxon>Apocrita</taxon>
        <taxon>Ichneumonoidea</taxon>
        <taxon>Braconidae</taxon>
        <taxon>Microgastrinae</taxon>
        <taxon>Cotesia</taxon>
    </lineage>
</organism>
<dbReference type="InterPro" id="IPR016135">
    <property type="entry name" value="UBQ-conjugating_enzyme/RWD"/>
</dbReference>
<proteinExistence type="predicted"/>
<protein>
    <submittedName>
        <fullName evidence="1">Uncharacterized protein</fullName>
    </submittedName>
</protein>
<name>A0AAV7IH98_COTGL</name>
<dbReference type="Gene3D" id="3.10.110.10">
    <property type="entry name" value="Ubiquitin Conjugating Enzyme"/>
    <property type="match status" value="1"/>
</dbReference>
<comment type="caution">
    <text evidence="1">The sequence shown here is derived from an EMBL/GenBank/DDBJ whole genome shotgun (WGS) entry which is preliminary data.</text>
</comment>
<dbReference type="AlphaFoldDB" id="A0AAV7IH98"/>
<gene>
    <name evidence="1" type="ORF">KQX54_009584</name>
</gene>
<sequence>MCHEELLKMVDEKIPNTTIPLYNFITKSDHYLTSFVNNDNAKGFVLSDTIVNRFPIYASTSKADEPKEDDEDNDFAEHDDDIALKEIDVKKRKSDEFSLPNIDAQSIKRIKDASNIVGSIQANDRLLKELSIIYKSDDQNEIFTVNLIDDRLDEWEVGIKEVDSDSELMKELNKCL</sequence>
<accession>A0AAV7IH98</accession>
<reference evidence="1 2" key="1">
    <citation type="journal article" date="2021" name="J. Hered.">
        <title>A chromosome-level genome assembly of the parasitoid wasp, Cotesia glomerata (Hymenoptera: Braconidae).</title>
        <authorList>
            <person name="Pinto B.J."/>
            <person name="Weis J.J."/>
            <person name="Gamble T."/>
            <person name="Ode P.J."/>
            <person name="Paul R."/>
            <person name="Zaspel J.M."/>
        </authorList>
    </citation>
    <scope>NUCLEOTIDE SEQUENCE [LARGE SCALE GENOMIC DNA]</scope>
    <source>
        <strain evidence="1">CgM1</strain>
    </source>
</reference>
<evidence type="ECO:0000313" key="2">
    <source>
        <dbReference type="Proteomes" id="UP000826195"/>
    </source>
</evidence>
<dbReference type="Proteomes" id="UP000826195">
    <property type="component" value="Unassembled WGS sequence"/>
</dbReference>
<keyword evidence="2" id="KW-1185">Reference proteome</keyword>
<evidence type="ECO:0000313" key="1">
    <source>
        <dbReference type="EMBL" id="KAH0552403.1"/>
    </source>
</evidence>
<dbReference type="EMBL" id="JAHXZJ010001492">
    <property type="protein sequence ID" value="KAH0552403.1"/>
    <property type="molecule type" value="Genomic_DNA"/>
</dbReference>